<sequence>MFLQKRILFVTILLAIAIGYYSLFWKDEESNSNVVAGDQPQMELTNAVLVAFNPLGKSEYTLLSEYTEKEVDSNTFNFKNVLVYSLDQQNISNSIFMSTSSSTLENKVITFPEHMKIFTLGNPNFLRADILNSTLELDSYILSSQSPIVIFGQSFTTKADGFKFYLKDNRYTLDGNVETEYNF</sequence>
<dbReference type="PANTHER" id="PTHR37481:SF1">
    <property type="entry name" value="LIPOPOLYSACCHARIDE EXPORT SYSTEM PROTEIN LPTC"/>
    <property type="match status" value="1"/>
</dbReference>
<proteinExistence type="predicted"/>
<dbReference type="Pfam" id="PF06835">
    <property type="entry name" value="LptC"/>
    <property type="match status" value="1"/>
</dbReference>
<keyword evidence="1" id="KW-1003">Cell membrane</keyword>
<dbReference type="OrthoDB" id="5659892at2"/>
<evidence type="ECO:0000256" key="6">
    <source>
        <dbReference type="SAM" id="Phobius"/>
    </source>
</evidence>
<dbReference type="InterPro" id="IPR052363">
    <property type="entry name" value="LPS_export_LptC"/>
</dbReference>
<accession>A0A3A1Y2H4</accession>
<keyword evidence="8" id="KW-1185">Reference proteome</keyword>
<evidence type="ECO:0000313" key="7">
    <source>
        <dbReference type="EMBL" id="RIY31499.1"/>
    </source>
</evidence>
<dbReference type="AlphaFoldDB" id="A0A3A1Y2H4"/>
<organism evidence="7 8">
    <name type="scientific">Psittacicella hinzii</name>
    <dbReference type="NCBI Taxonomy" id="2028575"/>
    <lineage>
        <taxon>Bacteria</taxon>
        <taxon>Pseudomonadati</taxon>
        <taxon>Pseudomonadota</taxon>
        <taxon>Gammaproteobacteria</taxon>
        <taxon>Pasteurellales</taxon>
        <taxon>Psittacicellaceae</taxon>
        <taxon>Psittacicella</taxon>
    </lineage>
</organism>
<evidence type="ECO:0000313" key="8">
    <source>
        <dbReference type="Proteomes" id="UP000265691"/>
    </source>
</evidence>
<dbReference type="GO" id="GO:0017089">
    <property type="term" value="F:glycolipid transfer activity"/>
    <property type="evidence" value="ECO:0007669"/>
    <property type="project" value="TreeGrafter"/>
</dbReference>
<evidence type="ECO:0000256" key="4">
    <source>
        <dbReference type="ARBA" id="ARBA00022989"/>
    </source>
</evidence>
<feature type="transmembrane region" description="Helical" evidence="6">
    <location>
        <begin position="7"/>
        <end position="25"/>
    </location>
</feature>
<evidence type="ECO:0000256" key="5">
    <source>
        <dbReference type="ARBA" id="ARBA00023136"/>
    </source>
</evidence>
<keyword evidence="5 6" id="KW-0472">Membrane</keyword>
<keyword evidence="4 6" id="KW-1133">Transmembrane helix</keyword>
<keyword evidence="2" id="KW-0997">Cell inner membrane</keyword>
<keyword evidence="3 6" id="KW-0812">Transmembrane</keyword>
<dbReference type="GO" id="GO:0030288">
    <property type="term" value="C:outer membrane-bounded periplasmic space"/>
    <property type="evidence" value="ECO:0007669"/>
    <property type="project" value="TreeGrafter"/>
</dbReference>
<gene>
    <name evidence="7" type="primary">lptC</name>
    <name evidence="7" type="ORF">CKF54_06600</name>
</gene>
<dbReference type="GO" id="GO:0015221">
    <property type="term" value="F:lipopolysaccharide transmembrane transporter activity"/>
    <property type="evidence" value="ECO:0007669"/>
    <property type="project" value="InterPro"/>
</dbReference>
<name>A0A3A1Y2H4_9GAMM</name>
<comment type="caution">
    <text evidence="7">The sequence shown here is derived from an EMBL/GenBank/DDBJ whole genome shotgun (WGS) entry which is preliminary data.</text>
</comment>
<reference evidence="7 8" key="1">
    <citation type="submission" date="2017-08" db="EMBL/GenBank/DDBJ databases">
        <title>Reclassification of Bisgaard taxon 37 and 44.</title>
        <authorList>
            <person name="Christensen H."/>
        </authorList>
    </citation>
    <scope>NUCLEOTIDE SEQUENCE [LARGE SCALE GENOMIC DNA]</scope>
    <source>
        <strain evidence="7 8">B96_3</strain>
    </source>
</reference>
<evidence type="ECO:0000256" key="2">
    <source>
        <dbReference type="ARBA" id="ARBA00022519"/>
    </source>
</evidence>
<evidence type="ECO:0000256" key="1">
    <source>
        <dbReference type="ARBA" id="ARBA00022475"/>
    </source>
</evidence>
<dbReference type="RefSeq" id="WP_119525571.1">
    <property type="nucleotide sequence ID" value="NZ_NRHC01000090.1"/>
</dbReference>
<dbReference type="PANTHER" id="PTHR37481">
    <property type="entry name" value="LIPOPOLYSACCHARIDE EXPORT SYSTEM PROTEIN LPTC"/>
    <property type="match status" value="1"/>
</dbReference>
<evidence type="ECO:0000256" key="3">
    <source>
        <dbReference type="ARBA" id="ARBA00022692"/>
    </source>
</evidence>
<protein>
    <submittedName>
        <fullName evidence="7">LPS export ABC transporter periplasmic protein LptC</fullName>
    </submittedName>
</protein>
<dbReference type="InterPro" id="IPR026265">
    <property type="entry name" value="LptC"/>
</dbReference>
<dbReference type="EMBL" id="NRHC01000090">
    <property type="protein sequence ID" value="RIY31499.1"/>
    <property type="molecule type" value="Genomic_DNA"/>
</dbReference>
<dbReference type="Gene3D" id="2.60.450.10">
    <property type="entry name" value="Lipopolysaccharide (LPS) transport protein A like domain"/>
    <property type="match status" value="1"/>
</dbReference>
<dbReference type="GO" id="GO:0005886">
    <property type="term" value="C:plasma membrane"/>
    <property type="evidence" value="ECO:0007669"/>
    <property type="project" value="InterPro"/>
</dbReference>
<dbReference type="NCBIfam" id="TIGR04409">
    <property type="entry name" value="LptC_YrbK"/>
    <property type="match status" value="1"/>
</dbReference>
<dbReference type="InterPro" id="IPR010664">
    <property type="entry name" value="LipoPS_assembly_LptC-rel"/>
</dbReference>
<dbReference type="Proteomes" id="UP000265691">
    <property type="component" value="Unassembled WGS sequence"/>
</dbReference>